<dbReference type="SMART" id="SM00248">
    <property type="entry name" value="ANK"/>
    <property type="match status" value="6"/>
</dbReference>
<organism evidence="6 7">
    <name type="scientific">Fusarium acutatum</name>
    <dbReference type="NCBI Taxonomy" id="78861"/>
    <lineage>
        <taxon>Eukaryota</taxon>
        <taxon>Fungi</taxon>
        <taxon>Dikarya</taxon>
        <taxon>Ascomycota</taxon>
        <taxon>Pezizomycotina</taxon>
        <taxon>Sordariomycetes</taxon>
        <taxon>Hypocreomycetidae</taxon>
        <taxon>Hypocreales</taxon>
        <taxon>Nectriaceae</taxon>
        <taxon>Fusarium</taxon>
        <taxon>Fusarium fujikuroi species complex</taxon>
    </lineage>
</organism>
<dbReference type="InterPro" id="IPR050776">
    <property type="entry name" value="Ank_Repeat/CDKN_Inhibitor"/>
</dbReference>
<evidence type="ECO:0000313" key="6">
    <source>
        <dbReference type="EMBL" id="KAF4435257.1"/>
    </source>
</evidence>
<feature type="repeat" description="ANK" evidence="3">
    <location>
        <begin position="550"/>
        <end position="582"/>
    </location>
</feature>
<gene>
    <name evidence="6" type="ORF">FACUT_7286</name>
</gene>
<dbReference type="SUPFAM" id="SSF48403">
    <property type="entry name" value="Ankyrin repeat"/>
    <property type="match status" value="1"/>
</dbReference>
<proteinExistence type="predicted"/>
<keyword evidence="1" id="KW-0677">Repeat</keyword>
<feature type="compositionally biased region" description="Polar residues" evidence="4">
    <location>
        <begin position="268"/>
        <end position="284"/>
    </location>
</feature>
<feature type="region of interest" description="Disordered" evidence="4">
    <location>
        <begin position="253"/>
        <end position="284"/>
    </location>
</feature>
<sequence length="815" mass="91071">MHFSQLLITAAALFTQGTLAVGIKTYTGRDCTGTEQTLTVDHNAACNPKVQRFQSYKENGFGPGNGQRIAFYAQPSCSQESFIYDTYSNNGDYFHSKQCYNINGHSPVKLRLCRPSHRWFQQGQFWTDLKNETPTLQRVKWARKKEKATELMKQLREVRARISELQLAYGNLSLTRIEIALHDIQIMQRNQYATTQSLSACLLDTRDQLRVDRNATIQSQADIAVALEALKTTTPRLPSAWVETISNQLATTIKDLRPKPAKNDTKTDPAQSSPRQQSFQPASSPLRHTTLEFRLRLVQSQCSNNCVCRCHGSLSSYRPWKALPKALQMIMGSILFEYSSSPVSRVPCDVVSCFKSRLTRFTLRYGFPFWFLKYAVHILVERLSTSCLTFTLAVRRTIPLEVSKDNIFFQISFGNLDAIKRIVFENPTAILDVDYNGNSVLHVSAYGFHPWELSLQIWQVLLQAGADPDQVDEHGFSFRHRIANLLLRNSIPLDLQPQVESLVQTSQCLDGLDLSFIHQIVVKRCPIEIAPVLEVGKAEILVQVNSEDWFGMTPLMYAVSLGDAKAASALIKAGASVHKQGPSGRSLVDYVGRLPPNSCATMLQLLITAGASVAASSPLGWTPLHTAAVHDNVTMMERLLDQGVSPDCLGPRGNRPIHYAAGANSVGVIHLLHEKGADLNPLANNGLSPLGVAIRDNATEAQSALFELGADHLITRDWGTHFHLAAYWGNERTFKTLSQLNLNGLDGDAKDAKGLTATDIYENRYDKTDELTLAFYRLRDSIRLQFSQSCQDEDKFEDTDAFFDAYEFLNNDRAA</sequence>
<comment type="caution">
    <text evidence="6">The sequence shown here is derived from an EMBL/GenBank/DDBJ whole genome shotgun (WGS) entry which is preliminary data.</text>
</comment>
<dbReference type="InterPro" id="IPR036770">
    <property type="entry name" value="Ankyrin_rpt-contain_sf"/>
</dbReference>
<dbReference type="Pfam" id="PF00023">
    <property type="entry name" value="Ank"/>
    <property type="match status" value="2"/>
</dbReference>
<feature type="signal peptide" evidence="5">
    <location>
        <begin position="1"/>
        <end position="20"/>
    </location>
</feature>
<dbReference type="InterPro" id="IPR002110">
    <property type="entry name" value="Ankyrin_rpt"/>
</dbReference>
<dbReference type="PROSITE" id="PS50297">
    <property type="entry name" value="ANK_REP_REGION"/>
    <property type="match status" value="3"/>
</dbReference>
<evidence type="ECO:0000313" key="7">
    <source>
        <dbReference type="Proteomes" id="UP000536711"/>
    </source>
</evidence>
<dbReference type="PANTHER" id="PTHR24201:SF2">
    <property type="entry name" value="ANKYRIN REPEAT DOMAIN-CONTAINING PROTEIN 42"/>
    <property type="match status" value="1"/>
</dbReference>
<reference evidence="6 7" key="1">
    <citation type="submission" date="2020-01" db="EMBL/GenBank/DDBJ databases">
        <title>Identification and distribution of gene clusters putatively required for synthesis of sphingolipid metabolism inhibitors in phylogenetically diverse species of the filamentous fungus Fusarium.</title>
        <authorList>
            <person name="Kim H.-S."/>
            <person name="Busman M."/>
            <person name="Brown D.W."/>
            <person name="Divon H."/>
            <person name="Uhlig S."/>
            <person name="Proctor R.H."/>
        </authorList>
    </citation>
    <scope>NUCLEOTIDE SEQUENCE [LARGE SCALE GENOMIC DNA]</scope>
    <source>
        <strain evidence="6 7">NRRL 13308</strain>
    </source>
</reference>
<dbReference type="Proteomes" id="UP000536711">
    <property type="component" value="Unassembled WGS sequence"/>
</dbReference>
<feature type="repeat" description="ANK" evidence="3">
    <location>
        <begin position="436"/>
        <end position="473"/>
    </location>
</feature>
<keyword evidence="2 3" id="KW-0040">ANK repeat</keyword>
<feature type="repeat" description="ANK" evidence="3">
    <location>
        <begin position="619"/>
        <end position="651"/>
    </location>
</feature>
<accession>A0A8H4NQQ2</accession>
<dbReference type="PANTHER" id="PTHR24201">
    <property type="entry name" value="ANK_REP_REGION DOMAIN-CONTAINING PROTEIN"/>
    <property type="match status" value="1"/>
</dbReference>
<name>A0A8H4NQQ2_9HYPO</name>
<dbReference type="GO" id="GO:0005634">
    <property type="term" value="C:nucleus"/>
    <property type="evidence" value="ECO:0007669"/>
    <property type="project" value="TreeGrafter"/>
</dbReference>
<evidence type="ECO:0000256" key="5">
    <source>
        <dbReference type="SAM" id="SignalP"/>
    </source>
</evidence>
<feature type="chain" id="PRO_5034922214" description="Ankyrin" evidence="5">
    <location>
        <begin position="21"/>
        <end position="815"/>
    </location>
</feature>
<evidence type="ECO:0000256" key="4">
    <source>
        <dbReference type="SAM" id="MobiDB-lite"/>
    </source>
</evidence>
<evidence type="ECO:0008006" key="8">
    <source>
        <dbReference type="Google" id="ProtNLM"/>
    </source>
</evidence>
<dbReference type="Pfam" id="PF12796">
    <property type="entry name" value="Ank_2"/>
    <property type="match status" value="1"/>
</dbReference>
<keyword evidence="7" id="KW-1185">Reference proteome</keyword>
<evidence type="ECO:0000256" key="2">
    <source>
        <dbReference type="ARBA" id="ARBA00023043"/>
    </source>
</evidence>
<dbReference type="Gene3D" id="1.25.40.20">
    <property type="entry name" value="Ankyrin repeat-containing domain"/>
    <property type="match status" value="2"/>
</dbReference>
<dbReference type="EMBL" id="JAADJF010000183">
    <property type="protein sequence ID" value="KAF4435257.1"/>
    <property type="molecule type" value="Genomic_DNA"/>
</dbReference>
<dbReference type="AlphaFoldDB" id="A0A8H4NQQ2"/>
<keyword evidence="5" id="KW-0732">Signal</keyword>
<evidence type="ECO:0000256" key="3">
    <source>
        <dbReference type="PROSITE-ProRule" id="PRU00023"/>
    </source>
</evidence>
<protein>
    <recommendedName>
        <fullName evidence="8">Ankyrin</fullName>
    </recommendedName>
</protein>
<evidence type="ECO:0000256" key="1">
    <source>
        <dbReference type="ARBA" id="ARBA00022737"/>
    </source>
</evidence>
<feature type="compositionally biased region" description="Basic and acidic residues" evidence="4">
    <location>
        <begin position="254"/>
        <end position="267"/>
    </location>
</feature>
<dbReference type="OrthoDB" id="426293at2759"/>
<feature type="repeat" description="ANK" evidence="3">
    <location>
        <begin position="652"/>
        <end position="684"/>
    </location>
</feature>
<dbReference type="PROSITE" id="PS50088">
    <property type="entry name" value="ANK_REPEAT"/>
    <property type="match status" value="4"/>
</dbReference>